<protein>
    <submittedName>
        <fullName evidence="2">Ovule protein</fullName>
    </submittedName>
</protein>
<proteinExistence type="predicted"/>
<organism evidence="1 2">
    <name type="scientific">Steinernema glaseri</name>
    <dbReference type="NCBI Taxonomy" id="37863"/>
    <lineage>
        <taxon>Eukaryota</taxon>
        <taxon>Metazoa</taxon>
        <taxon>Ecdysozoa</taxon>
        <taxon>Nematoda</taxon>
        <taxon>Chromadorea</taxon>
        <taxon>Rhabditida</taxon>
        <taxon>Tylenchina</taxon>
        <taxon>Panagrolaimomorpha</taxon>
        <taxon>Strongyloidoidea</taxon>
        <taxon>Steinernematidae</taxon>
        <taxon>Steinernema</taxon>
    </lineage>
</organism>
<reference evidence="2" key="1">
    <citation type="submission" date="2016-11" db="UniProtKB">
        <authorList>
            <consortium name="WormBaseParasite"/>
        </authorList>
    </citation>
    <scope>IDENTIFICATION</scope>
</reference>
<keyword evidence="1" id="KW-1185">Reference proteome</keyword>
<dbReference type="WBParaSite" id="L893_g21844.t1">
    <property type="protein sequence ID" value="L893_g21844.t1"/>
    <property type="gene ID" value="L893_g21844"/>
</dbReference>
<dbReference type="Proteomes" id="UP000095287">
    <property type="component" value="Unplaced"/>
</dbReference>
<evidence type="ECO:0000313" key="2">
    <source>
        <dbReference type="WBParaSite" id="L893_g21844.t1"/>
    </source>
</evidence>
<name>A0A1I7Z251_9BILA</name>
<sequence length="103" mass="11827">MIKKRAVLSDSHMQIQIVQSIKTAAFRDSFCHGQHHADANPLHKLMILYSVSTRKTDRRKVEMQFNLKNKSPSHFIQGTLYMAFNITQTWAKPLHTSSLPSCT</sequence>
<dbReference type="AlphaFoldDB" id="A0A1I7Z251"/>
<evidence type="ECO:0000313" key="1">
    <source>
        <dbReference type="Proteomes" id="UP000095287"/>
    </source>
</evidence>
<accession>A0A1I7Z251</accession>